<keyword evidence="2" id="KW-1185">Reference proteome</keyword>
<dbReference type="InParanoid" id="B9SQM1"/>
<sequence length="49" mass="4994">MAGVDGDWTADGGDNYIIGGGGDIRLGGGSGYRCLDPLWVDPTSNLPPD</sequence>
<dbReference type="EMBL" id="EQ974088">
    <property type="protein sequence ID" value="EEF34092.1"/>
    <property type="molecule type" value="Genomic_DNA"/>
</dbReference>
<dbReference type="AlphaFoldDB" id="B9SQM1"/>
<protein>
    <submittedName>
        <fullName evidence="1">Uncharacterized protein</fullName>
    </submittedName>
</protein>
<evidence type="ECO:0000313" key="1">
    <source>
        <dbReference type="EMBL" id="EEF34092.1"/>
    </source>
</evidence>
<name>B9SQM1_RICCO</name>
<accession>B9SQM1</accession>
<evidence type="ECO:0000313" key="2">
    <source>
        <dbReference type="Proteomes" id="UP000008311"/>
    </source>
</evidence>
<gene>
    <name evidence="1" type="ORF">RCOM_0456830</name>
</gene>
<proteinExistence type="predicted"/>
<dbReference type="Proteomes" id="UP000008311">
    <property type="component" value="Unassembled WGS sequence"/>
</dbReference>
<organism evidence="1 2">
    <name type="scientific">Ricinus communis</name>
    <name type="common">Castor bean</name>
    <dbReference type="NCBI Taxonomy" id="3988"/>
    <lineage>
        <taxon>Eukaryota</taxon>
        <taxon>Viridiplantae</taxon>
        <taxon>Streptophyta</taxon>
        <taxon>Embryophyta</taxon>
        <taxon>Tracheophyta</taxon>
        <taxon>Spermatophyta</taxon>
        <taxon>Magnoliopsida</taxon>
        <taxon>eudicotyledons</taxon>
        <taxon>Gunneridae</taxon>
        <taxon>Pentapetalae</taxon>
        <taxon>rosids</taxon>
        <taxon>fabids</taxon>
        <taxon>Malpighiales</taxon>
        <taxon>Euphorbiaceae</taxon>
        <taxon>Acalyphoideae</taxon>
        <taxon>Acalypheae</taxon>
        <taxon>Ricinus</taxon>
    </lineage>
</organism>
<reference evidence="2" key="1">
    <citation type="journal article" date="2010" name="Nat. Biotechnol.">
        <title>Draft genome sequence of the oilseed species Ricinus communis.</title>
        <authorList>
            <person name="Chan A.P."/>
            <person name="Crabtree J."/>
            <person name="Zhao Q."/>
            <person name="Lorenzi H."/>
            <person name="Orvis J."/>
            <person name="Puiu D."/>
            <person name="Melake-Berhan A."/>
            <person name="Jones K.M."/>
            <person name="Redman J."/>
            <person name="Chen G."/>
            <person name="Cahoon E.B."/>
            <person name="Gedil M."/>
            <person name="Stanke M."/>
            <person name="Haas B.J."/>
            <person name="Wortman J.R."/>
            <person name="Fraser-Liggett C.M."/>
            <person name="Ravel J."/>
            <person name="Rabinowicz P.D."/>
        </authorList>
    </citation>
    <scope>NUCLEOTIDE SEQUENCE [LARGE SCALE GENOMIC DNA]</scope>
    <source>
        <strain evidence="2">cv. Hale</strain>
    </source>
</reference>